<dbReference type="SMART" id="SM00708">
    <property type="entry name" value="PhBP"/>
    <property type="match status" value="1"/>
</dbReference>
<organism evidence="5">
    <name type="scientific">Culicoides sonorensis</name>
    <name type="common">Biting midge</name>
    <dbReference type="NCBI Taxonomy" id="179676"/>
    <lineage>
        <taxon>Eukaryota</taxon>
        <taxon>Metazoa</taxon>
        <taxon>Ecdysozoa</taxon>
        <taxon>Arthropoda</taxon>
        <taxon>Hexapoda</taxon>
        <taxon>Insecta</taxon>
        <taxon>Pterygota</taxon>
        <taxon>Neoptera</taxon>
        <taxon>Endopterygota</taxon>
        <taxon>Diptera</taxon>
        <taxon>Nematocera</taxon>
        <taxon>Chironomoidea</taxon>
        <taxon>Ceratopogonidae</taxon>
        <taxon>Ceratopogoninae</taxon>
        <taxon>Culicoides</taxon>
        <taxon>Monoculicoides</taxon>
    </lineage>
</organism>
<keyword evidence="3" id="KW-0964">Secreted</keyword>
<dbReference type="CDD" id="cd23992">
    <property type="entry name" value="PBP_GOBP"/>
    <property type="match status" value="1"/>
</dbReference>
<dbReference type="Pfam" id="PF01395">
    <property type="entry name" value="PBP_GOBP"/>
    <property type="match status" value="1"/>
</dbReference>
<dbReference type="GO" id="GO:0007608">
    <property type="term" value="P:sensory perception of smell"/>
    <property type="evidence" value="ECO:0007669"/>
    <property type="project" value="TreeGrafter"/>
</dbReference>
<dbReference type="EMBL" id="UFQS01001076">
    <property type="protein sequence ID" value="SSX08866.1"/>
    <property type="molecule type" value="Genomic_DNA"/>
</dbReference>
<dbReference type="EMBL" id="UFQT01001076">
    <property type="protein sequence ID" value="SSX28777.1"/>
    <property type="molecule type" value="Genomic_DNA"/>
</dbReference>
<dbReference type="GO" id="GO:0005576">
    <property type="term" value="C:extracellular region"/>
    <property type="evidence" value="ECO:0007669"/>
    <property type="project" value="UniProtKB-SubCell"/>
</dbReference>
<reference evidence="5" key="2">
    <citation type="submission" date="2018-07" db="EMBL/GenBank/DDBJ databases">
        <authorList>
            <person name="Quirk P.G."/>
            <person name="Krulwich T.A."/>
        </authorList>
    </citation>
    <scope>NUCLEOTIDE SEQUENCE</scope>
</reference>
<evidence type="ECO:0000256" key="3">
    <source>
        <dbReference type="ARBA" id="ARBA00022525"/>
    </source>
</evidence>
<accession>A0A336MKA1</accession>
<dbReference type="GO" id="GO:0005549">
    <property type="term" value="F:odorant binding"/>
    <property type="evidence" value="ECO:0007669"/>
    <property type="project" value="InterPro"/>
</dbReference>
<comment type="subcellular location">
    <subcellularLocation>
        <location evidence="1">Secreted</location>
    </subcellularLocation>
</comment>
<dbReference type="InterPro" id="IPR006170">
    <property type="entry name" value="PBP/GOBP"/>
</dbReference>
<dbReference type="InterPro" id="IPR036728">
    <property type="entry name" value="PBP_GOBP_sf"/>
</dbReference>
<proteinExistence type="inferred from homology"/>
<dbReference type="GO" id="GO:0035275">
    <property type="term" value="F:dibutyl phthalate binding"/>
    <property type="evidence" value="ECO:0007669"/>
    <property type="project" value="TreeGrafter"/>
</dbReference>
<comment type="similarity">
    <text evidence="2">Belongs to the PBP/GOBP family.</text>
</comment>
<sequence>MGYDSFKQISMSEESFEQLAGVLRSKCMRVLKIKPEIPLAIADGELDENNRDAKCYVQCIMETLKIMDKKGKITYLKSIQDTYIPDDWKESFGNAYKMCVGVANNAKQSDKCESAYIWWKCYYDNNPDYFFP</sequence>
<evidence type="ECO:0000256" key="1">
    <source>
        <dbReference type="ARBA" id="ARBA00004613"/>
    </source>
</evidence>
<dbReference type="SUPFAM" id="SSF47565">
    <property type="entry name" value="Insect pheromone/odorant-binding proteins"/>
    <property type="match status" value="1"/>
</dbReference>
<dbReference type="PANTHER" id="PTHR21364">
    <property type="entry name" value="GENERAL ODORANT-BINDING PROTEIN 19A"/>
    <property type="match status" value="1"/>
</dbReference>
<name>A0A336MKA1_CULSO</name>
<dbReference type="VEuPathDB" id="VectorBase:CSON000442"/>
<evidence type="ECO:0000256" key="2">
    <source>
        <dbReference type="ARBA" id="ARBA00008098"/>
    </source>
</evidence>
<gene>
    <name evidence="5" type="primary">CSON000442</name>
</gene>
<evidence type="ECO:0000313" key="4">
    <source>
        <dbReference type="EMBL" id="SSX08866.1"/>
    </source>
</evidence>
<dbReference type="AlphaFoldDB" id="A0A336MKA1"/>
<evidence type="ECO:0000313" key="5">
    <source>
        <dbReference type="EMBL" id="SSX28777.1"/>
    </source>
</evidence>
<dbReference type="Gene3D" id="1.10.238.20">
    <property type="entry name" value="Pheromone/general odorant binding protein domain"/>
    <property type="match status" value="1"/>
</dbReference>
<reference evidence="4" key="1">
    <citation type="submission" date="2018-04" db="EMBL/GenBank/DDBJ databases">
        <authorList>
            <person name="Go L.Y."/>
            <person name="Mitchell J.A."/>
        </authorList>
    </citation>
    <scope>NUCLEOTIDE SEQUENCE</scope>
    <source>
        <tissue evidence="4">Whole organism</tissue>
    </source>
</reference>
<protein>
    <submittedName>
        <fullName evidence="5">CSON000442 protein</fullName>
    </submittedName>
</protein>
<dbReference type="GO" id="GO:0042048">
    <property type="term" value="P:olfactory behavior"/>
    <property type="evidence" value="ECO:0007669"/>
    <property type="project" value="TreeGrafter"/>
</dbReference>
<dbReference type="PANTHER" id="PTHR21364:SF2">
    <property type="entry name" value="GENERAL ODORANT-BINDING PROTEIN 19A"/>
    <property type="match status" value="1"/>
</dbReference>